<protein>
    <submittedName>
        <fullName evidence="1">Uncharacterized protein</fullName>
    </submittedName>
</protein>
<evidence type="ECO:0000313" key="2">
    <source>
        <dbReference type="Proteomes" id="UP000309997"/>
    </source>
</evidence>
<reference evidence="1 2" key="1">
    <citation type="journal article" date="2024" name="Plant Biotechnol. J.">
        <title>Genome and CRISPR/Cas9 system of a widespread forest tree (Populus alba) in the world.</title>
        <authorList>
            <person name="Liu Y.J."/>
            <person name="Jiang P.F."/>
            <person name="Han X.M."/>
            <person name="Li X.Y."/>
            <person name="Wang H.M."/>
            <person name="Wang Y.J."/>
            <person name="Wang X.X."/>
            <person name="Zeng Q.Y."/>
        </authorList>
    </citation>
    <scope>NUCLEOTIDE SEQUENCE [LARGE SCALE GENOMIC DNA]</scope>
    <source>
        <strain evidence="2">cv. PAL-ZL1</strain>
    </source>
</reference>
<comment type="caution">
    <text evidence="1">The sequence shown here is derived from an EMBL/GenBank/DDBJ whole genome shotgun (WGS) entry which is preliminary data.</text>
</comment>
<evidence type="ECO:0000313" key="1">
    <source>
        <dbReference type="EMBL" id="KAL3572914.1"/>
    </source>
</evidence>
<keyword evidence="2" id="KW-1185">Reference proteome</keyword>
<proteinExistence type="predicted"/>
<organism evidence="1 2">
    <name type="scientific">Populus alba</name>
    <name type="common">White poplar</name>
    <dbReference type="NCBI Taxonomy" id="43335"/>
    <lineage>
        <taxon>Eukaryota</taxon>
        <taxon>Viridiplantae</taxon>
        <taxon>Streptophyta</taxon>
        <taxon>Embryophyta</taxon>
        <taxon>Tracheophyta</taxon>
        <taxon>Spermatophyta</taxon>
        <taxon>Magnoliopsida</taxon>
        <taxon>eudicotyledons</taxon>
        <taxon>Gunneridae</taxon>
        <taxon>Pentapetalae</taxon>
        <taxon>rosids</taxon>
        <taxon>fabids</taxon>
        <taxon>Malpighiales</taxon>
        <taxon>Salicaceae</taxon>
        <taxon>Saliceae</taxon>
        <taxon>Populus</taxon>
    </lineage>
</organism>
<dbReference type="Proteomes" id="UP000309997">
    <property type="component" value="Unassembled WGS sequence"/>
</dbReference>
<accession>A0ACC4B3C8</accession>
<dbReference type="EMBL" id="RCHU02000014">
    <property type="protein sequence ID" value="KAL3572914.1"/>
    <property type="molecule type" value="Genomic_DNA"/>
</dbReference>
<sequence length="463" mass="51364">MSSFCFASTQMCSCLRFQMDICGSLVEDLKPPKTHSQDQLQAQDTELQCFLMIMTLHAADACGSRGSLPASSVQYLSMRSKFGSSHVPHHQSVCFHVIPEAQLIVAEITEKAELEGVTEDHGKLAKELEKASPLAIINKALQDFVDGSAISFSGAEDVSLILQSGVFGLDTGRLSSQTSDELLDDVEKYYGMDIEYMHQECCQVLQVRPLRRALKDLCAWITGQRKDQSPGIRASVPVLQIDHPSVEGIGCGTISLVKWNPVANLGGQAIWNFLRTMNVPVNSLHALGYVSTGCETFTGPALPWQHEREGRWWWEEGKLKESGLHKGNMESEDAQISEHINGVVSFTNVNDPIADVFNSQNLTSLSRAGMEILGTLENRSEPWRHFCQAMEDSYVELAAKLVNAKVKIGKFRVDGEHKANAKQKLQPRSFTTTVIFPASRPNKYSSEKRDIDSQLAFVNSLQW</sequence>
<name>A0ACC4B3C8_POPAL</name>
<gene>
    <name evidence="1" type="ORF">D5086_026818</name>
</gene>